<evidence type="ECO:0000256" key="1">
    <source>
        <dbReference type="ARBA" id="ARBA00022898"/>
    </source>
</evidence>
<protein>
    <submittedName>
        <fullName evidence="4">Aminotransferase class V-fold PLP-dependent enzyme</fullName>
    </submittedName>
</protein>
<dbReference type="InterPro" id="IPR000192">
    <property type="entry name" value="Aminotrans_V_dom"/>
</dbReference>
<comment type="caution">
    <text evidence="4">The sequence shown here is derived from an EMBL/GenBank/DDBJ whole genome shotgun (WGS) entry which is preliminary data.</text>
</comment>
<dbReference type="PANTHER" id="PTHR43586:SF15">
    <property type="entry name" value="BLR3095 PROTEIN"/>
    <property type="match status" value="1"/>
</dbReference>
<keyword evidence="4" id="KW-0808">Transferase</keyword>
<feature type="chain" id="PRO_5021268300" evidence="2">
    <location>
        <begin position="22"/>
        <end position="414"/>
    </location>
</feature>
<feature type="signal peptide" evidence="2">
    <location>
        <begin position="1"/>
        <end position="21"/>
    </location>
</feature>
<dbReference type="Proteomes" id="UP000319486">
    <property type="component" value="Unassembled WGS sequence"/>
</dbReference>
<sequence length="414" mass="45339">MTISRRQVLKGMALAPTVALAGPASFDKHAPKPVAAGEGALEFKVRRYETCLDNARWHPLSMGARARVEEYLEYKERVVWTKPDLIDQLQKSVKQNFARLIGADAGEIAYVNSTTAGETMFVSSLGLPDKDCNIVTDGLHFEGSLYLYGALQKQGMDVRCVRPDKNWRIDLKDMERAIDHKTRLVAVSQASFINGFQHDLKALCELAHSRGALVYVDAVQAVGAIPVDVRESGVDAMGSASYKWLMGDFGLGFLYVRQSVIPRLRRTLFGYRQLNAFNYHAFPGDPVGPYPASWSQHDDASGFFEIGTYSNATLAALSYSLPAILDMGPAAIQQHVQQLIAKVQREIPRLGYPSMTPADAGSPIATFLIKDSAALAKKLRTAGVDVAAGNGRMRISPSIYNTDGDIERLLEALA</sequence>
<dbReference type="Gene3D" id="3.90.1150.10">
    <property type="entry name" value="Aspartate Aminotransferase, domain 1"/>
    <property type="match status" value="1"/>
</dbReference>
<keyword evidence="4" id="KW-0032">Aminotransferase</keyword>
<accession>A0A502C6T1</accession>
<gene>
    <name evidence="4" type="ORF">EAH88_09605</name>
</gene>
<name>A0A502C6T1_9GAMM</name>
<dbReference type="InterPro" id="IPR015421">
    <property type="entry name" value="PyrdxlP-dep_Trfase_major"/>
</dbReference>
<feature type="domain" description="Aminotransferase class V" evidence="3">
    <location>
        <begin position="87"/>
        <end position="409"/>
    </location>
</feature>
<evidence type="ECO:0000313" key="4">
    <source>
        <dbReference type="EMBL" id="TPG08502.1"/>
    </source>
</evidence>
<evidence type="ECO:0000259" key="3">
    <source>
        <dbReference type="Pfam" id="PF00266"/>
    </source>
</evidence>
<dbReference type="EMBL" id="RCZO01000005">
    <property type="protein sequence ID" value="TPG08502.1"/>
    <property type="molecule type" value="Genomic_DNA"/>
</dbReference>
<dbReference type="Gene3D" id="3.40.640.10">
    <property type="entry name" value="Type I PLP-dependent aspartate aminotransferase-like (Major domain)"/>
    <property type="match status" value="1"/>
</dbReference>
<keyword evidence="5" id="KW-1185">Reference proteome</keyword>
<organism evidence="4 5">
    <name type="scientific">Rhodanobacter glycinis</name>
    <dbReference type="NCBI Taxonomy" id="582702"/>
    <lineage>
        <taxon>Bacteria</taxon>
        <taxon>Pseudomonadati</taxon>
        <taxon>Pseudomonadota</taxon>
        <taxon>Gammaproteobacteria</taxon>
        <taxon>Lysobacterales</taxon>
        <taxon>Rhodanobacteraceae</taxon>
        <taxon>Rhodanobacter</taxon>
    </lineage>
</organism>
<dbReference type="AlphaFoldDB" id="A0A502C6T1"/>
<dbReference type="InterPro" id="IPR015424">
    <property type="entry name" value="PyrdxlP-dep_Trfase"/>
</dbReference>
<dbReference type="GO" id="GO:0008483">
    <property type="term" value="F:transaminase activity"/>
    <property type="evidence" value="ECO:0007669"/>
    <property type="project" value="UniProtKB-KW"/>
</dbReference>
<dbReference type="Pfam" id="PF00266">
    <property type="entry name" value="Aminotran_5"/>
    <property type="match status" value="1"/>
</dbReference>
<reference evidence="4 5" key="1">
    <citation type="journal article" date="2019" name="Environ. Microbiol.">
        <title>Species interactions and distinct microbial communities in high Arctic permafrost affected cryosols are associated with the CH4 and CO2 gas fluxes.</title>
        <authorList>
            <person name="Altshuler I."/>
            <person name="Hamel J."/>
            <person name="Turney S."/>
            <person name="Magnuson E."/>
            <person name="Levesque R."/>
            <person name="Greer C."/>
            <person name="Whyte L.G."/>
        </authorList>
    </citation>
    <scope>NUCLEOTIDE SEQUENCE [LARGE SCALE GENOMIC DNA]</scope>
    <source>
        <strain evidence="4 5">S13Y</strain>
    </source>
</reference>
<evidence type="ECO:0000313" key="5">
    <source>
        <dbReference type="Proteomes" id="UP000319486"/>
    </source>
</evidence>
<dbReference type="RefSeq" id="WP_140652018.1">
    <property type="nucleotide sequence ID" value="NZ_RCZO01000005.1"/>
</dbReference>
<dbReference type="InterPro" id="IPR015422">
    <property type="entry name" value="PyrdxlP-dep_Trfase_small"/>
</dbReference>
<dbReference type="SUPFAM" id="SSF53383">
    <property type="entry name" value="PLP-dependent transferases"/>
    <property type="match status" value="1"/>
</dbReference>
<keyword evidence="2" id="KW-0732">Signal</keyword>
<dbReference type="PANTHER" id="PTHR43586">
    <property type="entry name" value="CYSTEINE DESULFURASE"/>
    <property type="match status" value="1"/>
</dbReference>
<keyword evidence="1" id="KW-0663">Pyridoxal phosphate</keyword>
<dbReference type="InterPro" id="IPR006311">
    <property type="entry name" value="TAT_signal"/>
</dbReference>
<evidence type="ECO:0000256" key="2">
    <source>
        <dbReference type="SAM" id="SignalP"/>
    </source>
</evidence>
<dbReference type="PROSITE" id="PS51318">
    <property type="entry name" value="TAT"/>
    <property type="match status" value="1"/>
</dbReference>
<proteinExistence type="predicted"/>